<protein>
    <submittedName>
        <fullName evidence="2">Jg12687 protein</fullName>
    </submittedName>
</protein>
<keyword evidence="1" id="KW-0812">Transmembrane</keyword>
<proteinExistence type="predicted"/>
<reference evidence="2" key="1">
    <citation type="submission" date="2022-03" db="EMBL/GenBank/DDBJ databases">
        <authorList>
            <person name="Lindestad O."/>
        </authorList>
    </citation>
    <scope>NUCLEOTIDE SEQUENCE</scope>
</reference>
<organism evidence="2 3">
    <name type="scientific">Pararge aegeria aegeria</name>
    <dbReference type="NCBI Taxonomy" id="348720"/>
    <lineage>
        <taxon>Eukaryota</taxon>
        <taxon>Metazoa</taxon>
        <taxon>Ecdysozoa</taxon>
        <taxon>Arthropoda</taxon>
        <taxon>Hexapoda</taxon>
        <taxon>Insecta</taxon>
        <taxon>Pterygota</taxon>
        <taxon>Neoptera</taxon>
        <taxon>Endopterygota</taxon>
        <taxon>Lepidoptera</taxon>
        <taxon>Glossata</taxon>
        <taxon>Ditrysia</taxon>
        <taxon>Papilionoidea</taxon>
        <taxon>Nymphalidae</taxon>
        <taxon>Satyrinae</taxon>
        <taxon>Satyrini</taxon>
        <taxon>Parargina</taxon>
        <taxon>Pararge</taxon>
    </lineage>
</organism>
<comment type="caution">
    <text evidence="2">The sequence shown here is derived from an EMBL/GenBank/DDBJ whole genome shotgun (WGS) entry which is preliminary data.</text>
</comment>
<evidence type="ECO:0000313" key="2">
    <source>
        <dbReference type="EMBL" id="CAH2243771.1"/>
    </source>
</evidence>
<name>A0A8S4S388_9NEOP</name>
<evidence type="ECO:0000313" key="3">
    <source>
        <dbReference type="Proteomes" id="UP000838756"/>
    </source>
</evidence>
<dbReference type="EMBL" id="CAKXAJ010025773">
    <property type="protein sequence ID" value="CAH2243771.1"/>
    <property type="molecule type" value="Genomic_DNA"/>
</dbReference>
<keyword evidence="1" id="KW-1133">Transmembrane helix</keyword>
<dbReference type="Proteomes" id="UP000838756">
    <property type="component" value="Unassembled WGS sequence"/>
</dbReference>
<sequence>MFSKACEVYQSALGQRGELRSSAALPSHSNTESKIMMIPFLIKLCIEIAGILVTNIWESKRFPQVPTLEN</sequence>
<accession>A0A8S4S388</accession>
<evidence type="ECO:0000256" key="1">
    <source>
        <dbReference type="SAM" id="Phobius"/>
    </source>
</evidence>
<feature type="transmembrane region" description="Helical" evidence="1">
    <location>
        <begin position="35"/>
        <end position="57"/>
    </location>
</feature>
<dbReference type="AlphaFoldDB" id="A0A8S4S388"/>
<gene>
    <name evidence="2" type="primary">jg12687</name>
    <name evidence="2" type="ORF">PAEG_LOCUS19857</name>
</gene>
<keyword evidence="3" id="KW-1185">Reference proteome</keyword>
<keyword evidence="1" id="KW-0472">Membrane</keyword>